<dbReference type="PANTHER" id="PTHR33295">
    <property type="entry name" value="ATPASE"/>
    <property type="match status" value="1"/>
</dbReference>
<evidence type="ECO:0000259" key="1">
    <source>
        <dbReference type="Pfam" id="PF13173"/>
    </source>
</evidence>
<comment type="caution">
    <text evidence="3">The sequence shown here is derived from an EMBL/GenBank/DDBJ whole genome shotgun (WGS) entry which is preliminary data.</text>
</comment>
<evidence type="ECO:0000313" key="4">
    <source>
        <dbReference type="Proteomes" id="UP000189670"/>
    </source>
</evidence>
<evidence type="ECO:0000259" key="2">
    <source>
        <dbReference type="Pfam" id="PF13635"/>
    </source>
</evidence>
<dbReference type="Pfam" id="PF13173">
    <property type="entry name" value="AAA_14"/>
    <property type="match status" value="1"/>
</dbReference>
<dbReference type="Proteomes" id="UP000189670">
    <property type="component" value="Unassembled WGS sequence"/>
</dbReference>
<dbReference type="InterPro" id="IPR027417">
    <property type="entry name" value="P-loop_NTPase"/>
</dbReference>
<feature type="domain" description="AAA" evidence="1">
    <location>
        <begin position="38"/>
        <end position="173"/>
    </location>
</feature>
<dbReference type="EMBL" id="ATBP01000069">
    <property type="protein sequence ID" value="ETR73348.1"/>
    <property type="molecule type" value="Genomic_DNA"/>
</dbReference>
<dbReference type="InterPro" id="IPR025420">
    <property type="entry name" value="DUF4143"/>
</dbReference>
<protein>
    <submittedName>
        <fullName evidence="3">ATPase</fullName>
    </submittedName>
</protein>
<reference evidence="4" key="1">
    <citation type="submission" date="2012-11" db="EMBL/GenBank/DDBJ databases">
        <authorList>
            <person name="Lucero-Rivera Y.E."/>
            <person name="Tovar-Ramirez D."/>
        </authorList>
    </citation>
    <scope>NUCLEOTIDE SEQUENCE [LARGE SCALE GENOMIC DNA]</scope>
    <source>
        <strain evidence="4">Araruama</strain>
    </source>
</reference>
<dbReference type="PANTHER" id="PTHR33295:SF8">
    <property type="entry name" value="AAA+ ATPASE DOMAIN-CONTAINING PROTEIN"/>
    <property type="match status" value="1"/>
</dbReference>
<dbReference type="Gene3D" id="3.40.50.300">
    <property type="entry name" value="P-loop containing nucleotide triphosphate hydrolases"/>
    <property type="match status" value="1"/>
</dbReference>
<dbReference type="SUPFAM" id="SSF52540">
    <property type="entry name" value="P-loop containing nucleoside triphosphate hydrolases"/>
    <property type="match status" value="1"/>
</dbReference>
<accession>A0A1V1PEZ1</accession>
<feature type="domain" description="DUF4143" evidence="2">
    <location>
        <begin position="232"/>
        <end position="375"/>
    </location>
</feature>
<dbReference type="InterPro" id="IPR041682">
    <property type="entry name" value="AAA_14"/>
</dbReference>
<dbReference type="AlphaFoldDB" id="A0A1V1PEZ1"/>
<sequence length="440" mass="51976">MIEKYIYEQNVHWQNQPYDAGIIRESLKSIQIILDTDQTIAISGVRRCGKSFLLKQIINQLIDTGIRKENILFVNLELPFFSLEQHADILDKIVLEYKKMKNPQGKIYYFLDEIQAIPNWEIWLKYNYDLYKGKVKYFITGSNSQLLSSEFATKLSGRVIEKKLYPFSFNELLTYYDLCVSERQDIIRNKEQIMHYFDMYLNFGSMPETLANTSLEIKRELLSSYLNAILFKDIVPRFSVRDSMLIQNLTMYLMGNTTTLLNYNKLANILHSNRNTIRDYINYIEKACLNFSLAKFDYSQKAQLLSSKKSYFIDNGFINLLAFRFSLNQGHLLENIVFLHLKRTYDHVYYYKNKGECDFIVYQYMKEKMAVQVTYTLNDNNRKRELKGVKLGCEKIDIKEGYILTYNDYDTIQYDGIKVFVLPVFDWLLKNFGSSTTAWG</sequence>
<proteinExistence type="predicted"/>
<gene>
    <name evidence="3" type="ORF">OMM_01023</name>
</gene>
<name>A0A1V1PEZ1_9BACT</name>
<dbReference type="Pfam" id="PF13635">
    <property type="entry name" value="DUF4143"/>
    <property type="match status" value="1"/>
</dbReference>
<organism evidence="3 4">
    <name type="scientific">Candidatus Magnetoglobus multicellularis str. Araruama</name>
    <dbReference type="NCBI Taxonomy" id="890399"/>
    <lineage>
        <taxon>Bacteria</taxon>
        <taxon>Pseudomonadati</taxon>
        <taxon>Thermodesulfobacteriota</taxon>
        <taxon>Desulfobacteria</taxon>
        <taxon>Desulfobacterales</taxon>
        <taxon>Desulfobacteraceae</taxon>
        <taxon>Candidatus Magnetoglobus</taxon>
    </lineage>
</organism>
<evidence type="ECO:0000313" key="3">
    <source>
        <dbReference type="EMBL" id="ETR73348.1"/>
    </source>
</evidence>